<dbReference type="AlphaFoldDB" id="A0A8S2XB34"/>
<evidence type="ECO:0000256" key="6">
    <source>
        <dbReference type="SAM" id="MobiDB-lite"/>
    </source>
</evidence>
<evidence type="ECO:0000256" key="4">
    <source>
        <dbReference type="ARBA" id="ARBA00040874"/>
    </source>
</evidence>
<dbReference type="Pfam" id="PF01873">
    <property type="entry name" value="eIF-5_eIF-2B"/>
    <property type="match status" value="1"/>
</dbReference>
<dbReference type="Gene3D" id="3.30.30.170">
    <property type="match status" value="1"/>
</dbReference>
<comment type="similarity">
    <text evidence="1">Belongs to the eIF-2-beta/eIF-5 family.</text>
</comment>
<gene>
    <name evidence="8" type="ORF">OVA965_LOCUS7111</name>
    <name evidence="10" type="ORF">SRO942_LOCUS44224</name>
    <name evidence="9" type="ORF">TMI583_LOCUS7107</name>
</gene>
<dbReference type="Proteomes" id="UP000677228">
    <property type="component" value="Unassembled WGS sequence"/>
</dbReference>
<organism evidence="10 11">
    <name type="scientific">Didymodactylos carnosus</name>
    <dbReference type="NCBI Taxonomy" id="1234261"/>
    <lineage>
        <taxon>Eukaryota</taxon>
        <taxon>Metazoa</taxon>
        <taxon>Spiralia</taxon>
        <taxon>Gnathifera</taxon>
        <taxon>Rotifera</taxon>
        <taxon>Eurotatoria</taxon>
        <taxon>Bdelloidea</taxon>
        <taxon>Philodinida</taxon>
        <taxon>Philodinidae</taxon>
        <taxon>Didymodactylos</taxon>
    </lineage>
</organism>
<dbReference type="GO" id="GO:0003743">
    <property type="term" value="F:translation initiation factor activity"/>
    <property type="evidence" value="ECO:0007669"/>
    <property type="project" value="UniProtKB-KW"/>
</dbReference>
<comment type="caution">
    <text evidence="10">The sequence shown here is derived from an EMBL/GenBank/DDBJ whole genome shotgun (WGS) entry which is preliminary data.</text>
</comment>
<dbReference type="InterPro" id="IPR016190">
    <property type="entry name" value="Transl_init_fac_IF2/IF5_Zn-bd"/>
</dbReference>
<sequence>MADNKIDNQTTIIEGDTVLFPRTKKKHRRRGNENGENETTGGVDNATTIVTDIDSAGDYTYEELLTRLYSRIPSQITKPSKITMRPPQIARVGTKRTSFSNFGNTCKALRREEKHLQQYLLTEFGSSGSIDSNHALIIRGRFQPTQFEFVLRSYIREYVICKTCGSPETLLQKEERLPLLLCTKCCSRYFVSVIKTGFQAQVGRRAATRVQTT</sequence>
<dbReference type="PANTHER" id="PTHR23001:SF3">
    <property type="entry name" value="EUKARYOTIC TRANSLATION INITIATION FACTOR 2 SUBUNIT 2"/>
    <property type="match status" value="1"/>
</dbReference>
<dbReference type="GO" id="GO:0003729">
    <property type="term" value="F:mRNA binding"/>
    <property type="evidence" value="ECO:0007669"/>
    <property type="project" value="TreeGrafter"/>
</dbReference>
<evidence type="ECO:0000313" key="10">
    <source>
        <dbReference type="EMBL" id="CAF4488927.1"/>
    </source>
</evidence>
<evidence type="ECO:0000313" key="8">
    <source>
        <dbReference type="EMBL" id="CAF0850371.1"/>
    </source>
</evidence>
<dbReference type="EMBL" id="CAJOBA010002222">
    <property type="protein sequence ID" value="CAF3635615.1"/>
    <property type="molecule type" value="Genomic_DNA"/>
</dbReference>
<dbReference type="OrthoDB" id="10255414at2759"/>
<keyword evidence="3" id="KW-0648">Protein biosynthesis</keyword>
<dbReference type="GO" id="GO:0031369">
    <property type="term" value="F:translation initiation factor binding"/>
    <property type="evidence" value="ECO:0007669"/>
    <property type="project" value="TreeGrafter"/>
</dbReference>
<dbReference type="EMBL" id="CAJNOK010002222">
    <property type="protein sequence ID" value="CAF0850371.1"/>
    <property type="molecule type" value="Genomic_DNA"/>
</dbReference>
<dbReference type="InterPro" id="IPR002735">
    <property type="entry name" value="Transl_init_fac_IF2/IF5_dom"/>
</dbReference>
<feature type="domain" description="Translation initiation factor IF2/IF5" evidence="7">
    <location>
        <begin position="79"/>
        <end position="188"/>
    </location>
</feature>
<evidence type="ECO:0000256" key="5">
    <source>
        <dbReference type="ARBA" id="ARBA00042452"/>
    </source>
</evidence>
<dbReference type="EMBL" id="CAJOBC010103941">
    <property type="protein sequence ID" value="CAF4488927.1"/>
    <property type="molecule type" value="Genomic_DNA"/>
</dbReference>
<dbReference type="SMART" id="SM00653">
    <property type="entry name" value="eIF2B_5"/>
    <property type="match status" value="1"/>
</dbReference>
<dbReference type="SUPFAM" id="SSF75689">
    <property type="entry name" value="Zinc-binding domain of translation initiation factor 2 beta"/>
    <property type="match status" value="1"/>
</dbReference>
<evidence type="ECO:0000256" key="3">
    <source>
        <dbReference type="ARBA" id="ARBA00022917"/>
    </source>
</evidence>
<dbReference type="Proteomes" id="UP000682733">
    <property type="component" value="Unassembled WGS sequence"/>
</dbReference>
<reference evidence="10" key="1">
    <citation type="submission" date="2021-02" db="EMBL/GenBank/DDBJ databases">
        <authorList>
            <person name="Nowell W R."/>
        </authorList>
    </citation>
    <scope>NUCLEOTIDE SEQUENCE</scope>
</reference>
<evidence type="ECO:0000313" key="9">
    <source>
        <dbReference type="EMBL" id="CAF3635615.1"/>
    </source>
</evidence>
<feature type="region of interest" description="Disordered" evidence="6">
    <location>
        <begin position="24"/>
        <end position="44"/>
    </location>
</feature>
<dbReference type="SUPFAM" id="SSF100966">
    <property type="entry name" value="Translation initiation factor 2 beta, aIF2beta, N-terminal domain"/>
    <property type="match status" value="1"/>
</dbReference>
<dbReference type="InterPro" id="IPR045196">
    <property type="entry name" value="IF2/IF5"/>
</dbReference>
<name>A0A8S2XB34_9BILA</name>
<evidence type="ECO:0000256" key="1">
    <source>
        <dbReference type="ARBA" id="ARBA00010397"/>
    </source>
</evidence>
<accession>A0A8S2XB34</accession>
<dbReference type="GO" id="GO:0001731">
    <property type="term" value="P:formation of translation preinitiation complex"/>
    <property type="evidence" value="ECO:0007669"/>
    <property type="project" value="TreeGrafter"/>
</dbReference>
<dbReference type="Proteomes" id="UP000681722">
    <property type="component" value="Unassembled WGS sequence"/>
</dbReference>
<dbReference type="PANTHER" id="PTHR23001">
    <property type="entry name" value="EUKARYOTIC TRANSLATION INITIATION FACTOR"/>
    <property type="match status" value="1"/>
</dbReference>
<dbReference type="GO" id="GO:0005850">
    <property type="term" value="C:eukaryotic translation initiation factor 2 complex"/>
    <property type="evidence" value="ECO:0007669"/>
    <property type="project" value="TreeGrafter"/>
</dbReference>
<evidence type="ECO:0000313" key="11">
    <source>
        <dbReference type="Proteomes" id="UP000681722"/>
    </source>
</evidence>
<proteinExistence type="inferred from homology"/>
<dbReference type="FunFam" id="3.30.30.170:FF:000001">
    <property type="entry name" value="Eukaryotic translation initiation factor 2 subunit"/>
    <property type="match status" value="1"/>
</dbReference>
<keyword evidence="2" id="KW-0396">Initiation factor</keyword>
<dbReference type="InterPro" id="IPR016189">
    <property type="entry name" value="Transl_init_fac_IF2/IF5_N"/>
</dbReference>
<evidence type="ECO:0000259" key="7">
    <source>
        <dbReference type="SMART" id="SM00653"/>
    </source>
</evidence>
<protein>
    <recommendedName>
        <fullName evidence="4">Eukaryotic translation initiation factor 2 subunit 2</fullName>
    </recommendedName>
    <alternativeName>
        <fullName evidence="5">Eukaryotic translation initiation factor 2 subunit beta</fullName>
    </alternativeName>
</protein>
<evidence type="ECO:0000256" key="2">
    <source>
        <dbReference type="ARBA" id="ARBA00022540"/>
    </source>
</evidence>